<protein>
    <submittedName>
        <fullName evidence="1">Uncharacterized protein</fullName>
    </submittedName>
</protein>
<dbReference type="Proteomes" id="UP000005629">
    <property type="component" value="Chromosome I"/>
</dbReference>
<dbReference type="STRING" id="634497.HAH_1692"/>
<dbReference type="HOGENOM" id="CLU_3162978_0_0_2"/>
<dbReference type="EMBL" id="CP002921">
    <property type="protein sequence ID" value="AEM57295.1"/>
    <property type="molecule type" value="Genomic_DNA"/>
</dbReference>
<organism evidence="1 2">
    <name type="scientific">Haloarcula hispanica (strain ATCC 33960 / DSM 4426 / JCM 8911 / NBRC 102182 / NCIMB 2187 / VKM B-1755)</name>
    <dbReference type="NCBI Taxonomy" id="634497"/>
    <lineage>
        <taxon>Archaea</taxon>
        <taxon>Methanobacteriati</taxon>
        <taxon>Methanobacteriota</taxon>
        <taxon>Stenosarchaea group</taxon>
        <taxon>Halobacteria</taxon>
        <taxon>Halobacteriales</taxon>
        <taxon>Haloarculaceae</taxon>
        <taxon>Haloarcula</taxon>
    </lineage>
</organism>
<evidence type="ECO:0000313" key="1">
    <source>
        <dbReference type="EMBL" id="AEM57295.1"/>
    </source>
</evidence>
<proteinExistence type="predicted"/>
<dbReference type="AlphaFoldDB" id="G0HT79"/>
<accession>G0HT79</accession>
<name>G0HT79_HALHT</name>
<sequence length="47" mass="5113">MWVVSSVDGTAGRAEALDIRIDNSDGRSGDCLWFEAGEQRGVKFGRP</sequence>
<dbReference type="KEGG" id="hhi:HAH_1692"/>
<evidence type="ECO:0000313" key="2">
    <source>
        <dbReference type="Proteomes" id="UP000005629"/>
    </source>
</evidence>
<gene>
    <name evidence="1" type="ordered locus">HAH_1692</name>
</gene>
<reference evidence="1 2" key="1">
    <citation type="journal article" date="2011" name="J. Bacteriol.">
        <title>Complete genome sequence of Haloarcula hispanica, a model haloarchaeon for studying genetics, metabolism, and virus-host interaction.</title>
        <authorList>
            <person name="Liu H."/>
            <person name="Wu Z."/>
            <person name="Li M."/>
            <person name="Zhang F."/>
            <person name="Zheng H."/>
            <person name="Han J."/>
            <person name="Liu J."/>
            <person name="Zhou J."/>
            <person name="Wang S."/>
            <person name="Xiang H."/>
        </authorList>
    </citation>
    <scope>NUCLEOTIDE SEQUENCE [LARGE SCALE GENOMIC DNA]</scope>
    <source>
        <strain evidence="2">ATCC 33960 / DSM 4426 / JCM 8911 / NBRC 102182 / NCIMB 2187 / VKM B-1755</strain>
    </source>
</reference>